<sequence length="136" mass="15587">MNVFLPIWKADLMLLRNLCYEHKPGEQPLSCPIDVFCGHGEDLDIINYLDDWNQLTTATVTKHFMAGDHFFLNDKTNTKKVQSFIEMKIEEKQRTISAAHLANKLMIAAGAYLNPIDRLVYTRVVPKSHMASLTQH</sequence>
<dbReference type="PANTHER" id="PTHR11487:SF0">
    <property type="entry name" value="S-ACYL FATTY ACID SYNTHASE THIOESTERASE, MEDIUM CHAIN"/>
    <property type="match status" value="1"/>
</dbReference>
<comment type="caution">
    <text evidence="1">The sequence shown here is derived from an EMBL/GenBank/DDBJ whole genome shotgun (WGS) entry which is preliminary data.</text>
</comment>
<dbReference type="Gene3D" id="3.40.50.1820">
    <property type="entry name" value="alpha/beta hydrolase"/>
    <property type="match status" value="1"/>
</dbReference>
<dbReference type="InterPro" id="IPR029058">
    <property type="entry name" value="AB_hydrolase_fold"/>
</dbReference>
<evidence type="ECO:0000313" key="1">
    <source>
        <dbReference type="EMBL" id="GFR70970.1"/>
    </source>
</evidence>
<evidence type="ECO:0000313" key="2">
    <source>
        <dbReference type="Proteomes" id="UP000762676"/>
    </source>
</evidence>
<dbReference type="AlphaFoldDB" id="A0AAV4FF20"/>
<dbReference type="GO" id="GO:0008610">
    <property type="term" value="P:lipid biosynthetic process"/>
    <property type="evidence" value="ECO:0007669"/>
    <property type="project" value="TreeGrafter"/>
</dbReference>
<dbReference type="InterPro" id="IPR012223">
    <property type="entry name" value="TEII"/>
</dbReference>
<accession>A0AAV4FF20</accession>
<dbReference type="SUPFAM" id="SSF53474">
    <property type="entry name" value="alpha/beta-Hydrolases"/>
    <property type="match status" value="1"/>
</dbReference>
<dbReference type="EMBL" id="BMAT01011347">
    <property type="protein sequence ID" value="GFR70970.1"/>
    <property type="molecule type" value="Genomic_DNA"/>
</dbReference>
<organism evidence="1 2">
    <name type="scientific">Elysia marginata</name>
    <dbReference type="NCBI Taxonomy" id="1093978"/>
    <lineage>
        <taxon>Eukaryota</taxon>
        <taxon>Metazoa</taxon>
        <taxon>Spiralia</taxon>
        <taxon>Lophotrochozoa</taxon>
        <taxon>Mollusca</taxon>
        <taxon>Gastropoda</taxon>
        <taxon>Heterobranchia</taxon>
        <taxon>Euthyneura</taxon>
        <taxon>Panpulmonata</taxon>
        <taxon>Sacoglossa</taxon>
        <taxon>Placobranchoidea</taxon>
        <taxon>Plakobranchidae</taxon>
        <taxon>Elysia</taxon>
    </lineage>
</organism>
<keyword evidence="2" id="KW-1185">Reference proteome</keyword>
<dbReference type="PANTHER" id="PTHR11487">
    <property type="entry name" value="THIOESTERASE"/>
    <property type="match status" value="1"/>
</dbReference>
<gene>
    <name evidence="1" type="ORF">ElyMa_005666200</name>
</gene>
<dbReference type="Proteomes" id="UP000762676">
    <property type="component" value="Unassembled WGS sequence"/>
</dbReference>
<proteinExistence type="predicted"/>
<name>A0AAV4FF20_9GAST</name>
<protein>
    <submittedName>
        <fullName evidence="1">Gramicidin dehydrogenase</fullName>
    </submittedName>
</protein>
<reference evidence="1 2" key="1">
    <citation type="journal article" date="2021" name="Elife">
        <title>Chloroplast acquisition without the gene transfer in kleptoplastic sea slugs, Plakobranchus ocellatus.</title>
        <authorList>
            <person name="Maeda T."/>
            <person name="Takahashi S."/>
            <person name="Yoshida T."/>
            <person name="Shimamura S."/>
            <person name="Takaki Y."/>
            <person name="Nagai Y."/>
            <person name="Toyoda A."/>
            <person name="Suzuki Y."/>
            <person name="Arimoto A."/>
            <person name="Ishii H."/>
            <person name="Satoh N."/>
            <person name="Nishiyama T."/>
            <person name="Hasebe M."/>
            <person name="Maruyama T."/>
            <person name="Minagawa J."/>
            <person name="Obokata J."/>
            <person name="Shigenobu S."/>
        </authorList>
    </citation>
    <scope>NUCLEOTIDE SEQUENCE [LARGE SCALE GENOMIC DNA]</scope>
</reference>